<dbReference type="NCBIfam" id="NF047558">
    <property type="entry name" value="TPR_END_plus"/>
    <property type="match status" value="1"/>
</dbReference>
<dbReference type="Pfam" id="PF06552">
    <property type="entry name" value="TOM20_plant"/>
    <property type="match status" value="1"/>
</dbReference>
<dbReference type="AlphaFoldDB" id="A0A7G1QBX2"/>
<sequence>MIKRFKKWLAKALFHLGRYQGDRVRKADYNRVDALFEVVYRRLSSAALLDPENPKFFHYWGSVLYEQASQYKNGKTAKNLCKAASNKFETALKFDPENAKIINDWAAALIGQAKESSEKNAATLLREAQEKINTAEAMVPDIGTYNLACIYSLRNEGLNCKKYLEKARQINMLPPVVHLRMDRDLDSVRKESWFEAFLKQCAEIEAQNKAQEPVKKSWWRRLLNRS</sequence>
<keyword evidence="2" id="KW-1185">Reference proteome</keyword>
<reference evidence="1 2" key="1">
    <citation type="submission" date="2020-03" db="EMBL/GenBank/DDBJ databases">
        <authorList>
            <person name="Picone N."/>
        </authorList>
    </citation>
    <scope>NUCLEOTIDE SEQUENCE [LARGE SCALE GENOMIC DNA]</scope>
    <source>
        <strain evidence="1">NSCAC1</strain>
    </source>
</reference>
<accession>A0A7G1QBX2</accession>
<dbReference type="RefSeq" id="WP_232085916.1">
    <property type="nucleotide sequence ID" value="NZ_LR778175.1"/>
</dbReference>
<dbReference type="Proteomes" id="UP000516072">
    <property type="component" value="Chromosome"/>
</dbReference>
<dbReference type="EMBL" id="LR778175">
    <property type="protein sequence ID" value="CAB1277015.1"/>
    <property type="molecule type" value="Genomic_DNA"/>
</dbReference>
<dbReference type="KEGG" id="ntg:NSCAC_1459"/>
<evidence type="ECO:0000313" key="2">
    <source>
        <dbReference type="Proteomes" id="UP000516072"/>
    </source>
</evidence>
<name>A0A7G1QBX2_9GAMM</name>
<gene>
    <name evidence="1" type="ORF">NSCAC_1459</name>
</gene>
<dbReference type="InterPro" id="IPR011990">
    <property type="entry name" value="TPR-like_helical_dom_sf"/>
</dbReference>
<proteinExistence type="predicted"/>
<dbReference type="SUPFAM" id="SSF48452">
    <property type="entry name" value="TPR-like"/>
    <property type="match status" value="1"/>
</dbReference>
<organism evidence="1 2">
    <name type="scientific">Candidatus Nitrosacidococcus tergens</name>
    <dbReference type="NCBI Taxonomy" id="553981"/>
    <lineage>
        <taxon>Bacteria</taxon>
        <taxon>Pseudomonadati</taxon>
        <taxon>Pseudomonadota</taxon>
        <taxon>Gammaproteobacteria</taxon>
        <taxon>Chromatiales</taxon>
        <taxon>Chromatiaceae</taxon>
        <taxon>Candidatus Nitrosacidococcus</taxon>
    </lineage>
</organism>
<evidence type="ECO:0000313" key="1">
    <source>
        <dbReference type="EMBL" id="CAB1277015.1"/>
    </source>
</evidence>
<dbReference type="Gene3D" id="1.25.40.10">
    <property type="entry name" value="Tetratricopeptide repeat domain"/>
    <property type="match status" value="1"/>
</dbReference>
<protein>
    <submittedName>
        <fullName evidence="1">Uncharacterized protein</fullName>
    </submittedName>
</protein>